<reference evidence="7 8" key="1">
    <citation type="submission" date="2019-03" db="EMBL/GenBank/DDBJ databases">
        <authorList>
            <person name="He R.-H."/>
        </authorList>
    </citation>
    <scope>NUCLEOTIDE SEQUENCE [LARGE SCALE GENOMIC DNA]</scope>
    <source>
        <strain evidence="8">SH 714</strain>
    </source>
</reference>
<dbReference type="Proteomes" id="UP000297975">
    <property type="component" value="Unassembled WGS sequence"/>
</dbReference>
<dbReference type="OrthoDB" id="2966955at2"/>
<evidence type="ECO:0000256" key="4">
    <source>
        <dbReference type="ARBA" id="ARBA00023136"/>
    </source>
</evidence>
<dbReference type="EMBL" id="SOPW01000006">
    <property type="protein sequence ID" value="TFB22141.1"/>
    <property type="molecule type" value="Genomic_DNA"/>
</dbReference>
<sequence length="334" mass="39109">MIVLKALLKQRITFILLLLIPILLGLIWVNYFQDTVDDLKVPVVLVDPYNQTITDELLSEIEVDDTFNLTRTSEIPLKALERGEVEAIFVLPENLKELIMWSDLEGQIKWYRNDRSLFDGLFKEQLASSIMTRAVRAEAANVVQNYDSEENWEEMFEFGLRYFEPEPIFQMNFQQISSDMSENDSSDQYYLMRWLTWLYLMIVSSFFTKMMLEWKEQHISGRLKVISKTNSLRTSWLLLTGLIIGTLGLILVISIQWVFLSQVYLLSLLVDIGIILVSVFGYLLLTFIINKKETLWALTLGYGMTSSVVFFLLFFQILNHSWWTKLFLPSWILL</sequence>
<evidence type="ECO:0000256" key="2">
    <source>
        <dbReference type="ARBA" id="ARBA00022692"/>
    </source>
</evidence>
<feature type="transmembrane region" description="Helical" evidence="5">
    <location>
        <begin position="12"/>
        <end position="32"/>
    </location>
</feature>
<feature type="transmembrane region" description="Helical" evidence="5">
    <location>
        <begin position="295"/>
        <end position="318"/>
    </location>
</feature>
<dbReference type="GO" id="GO:0016020">
    <property type="term" value="C:membrane"/>
    <property type="evidence" value="ECO:0007669"/>
    <property type="project" value="UniProtKB-SubCell"/>
</dbReference>
<dbReference type="InterPro" id="IPR013525">
    <property type="entry name" value="ABC2_TM"/>
</dbReference>
<evidence type="ECO:0000313" key="8">
    <source>
        <dbReference type="Proteomes" id="UP000297975"/>
    </source>
</evidence>
<name>A0A4Y8ILH5_9BACI</name>
<proteinExistence type="predicted"/>
<comment type="caution">
    <text evidence="7">The sequence shown here is derived from an EMBL/GenBank/DDBJ whole genome shotgun (WGS) entry which is preliminary data.</text>
</comment>
<keyword evidence="4 5" id="KW-0472">Membrane</keyword>
<dbReference type="RefSeq" id="WP_134339813.1">
    <property type="nucleotide sequence ID" value="NZ_SOPW01000006.1"/>
</dbReference>
<organism evidence="7 8">
    <name type="scientific">Filobacillus milosensis</name>
    <dbReference type="NCBI Taxonomy" id="94137"/>
    <lineage>
        <taxon>Bacteria</taxon>
        <taxon>Bacillati</taxon>
        <taxon>Bacillota</taxon>
        <taxon>Bacilli</taxon>
        <taxon>Bacillales</taxon>
        <taxon>Bacillaceae</taxon>
        <taxon>Filobacillus</taxon>
    </lineage>
</organism>
<evidence type="ECO:0000256" key="3">
    <source>
        <dbReference type="ARBA" id="ARBA00022989"/>
    </source>
</evidence>
<feature type="transmembrane region" description="Helical" evidence="5">
    <location>
        <begin position="235"/>
        <end position="259"/>
    </location>
</feature>
<feature type="transmembrane region" description="Helical" evidence="5">
    <location>
        <begin position="265"/>
        <end position="288"/>
    </location>
</feature>
<accession>A0A4Y8ILH5</accession>
<keyword evidence="8" id="KW-1185">Reference proteome</keyword>
<evidence type="ECO:0000313" key="7">
    <source>
        <dbReference type="EMBL" id="TFB22141.1"/>
    </source>
</evidence>
<dbReference type="AlphaFoldDB" id="A0A4Y8ILH5"/>
<comment type="subcellular location">
    <subcellularLocation>
        <location evidence="1">Membrane</location>
        <topology evidence="1">Multi-pass membrane protein</topology>
    </subcellularLocation>
</comment>
<keyword evidence="2 5" id="KW-0812">Transmembrane</keyword>
<keyword evidence="3 5" id="KW-1133">Transmembrane helix</keyword>
<protein>
    <submittedName>
        <fullName evidence="7">ABC transporter permease</fullName>
    </submittedName>
</protein>
<evidence type="ECO:0000256" key="5">
    <source>
        <dbReference type="SAM" id="Phobius"/>
    </source>
</evidence>
<gene>
    <name evidence="7" type="ORF">E3U55_07510</name>
</gene>
<feature type="transmembrane region" description="Helical" evidence="5">
    <location>
        <begin position="194"/>
        <end position="214"/>
    </location>
</feature>
<evidence type="ECO:0000259" key="6">
    <source>
        <dbReference type="Pfam" id="PF12698"/>
    </source>
</evidence>
<dbReference type="Pfam" id="PF12698">
    <property type="entry name" value="ABC2_membrane_3"/>
    <property type="match status" value="1"/>
</dbReference>
<feature type="domain" description="ABC-2 type transporter transmembrane" evidence="6">
    <location>
        <begin position="13"/>
        <end position="327"/>
    </location>
</feature>
<dbReference type="GO" id="GO:0140359">
    <property type="term" value="F:ABC-type transporter activity"/>
    <property type="evidence" value="ECO:0007669"/>
    <property type="project" value="InterPro"/>
</dbReference>
<evidence type="ECO:0000256" key="1">
    <source>
        <dbReference type="ARBA" id="ARBA00004141"/>
    </source>
</evidence>